<keyword evidence="5" id="KW-0411">Iron-sulfur</keyword>
<evidence type="ECO:0000256" key="1">
    <source>
        <dbReference type="ARBA" id="ARBA00001966"/>
    </source>
</evidence>
<dbReference type="GO" id="GO:0006779">
    <property type="term" value="P:porphyrin-containing compound biosynthetic process"/>
    <property type="evidence" value="ECO:0007669"/>
    <property type="project" value="TreeGrafter"/>
</dbReference>
<dbReference type="SFLD" id="SFLDS00029">
    <property type="entry name" value="Radical_SAM"/>
    <property type="match status" value="1"/>
</dbReference>
<dbReference type="PANTHER" id="PTHR13932">
    <property type="entry name" value="COPROPORPHYRINIGEN III OXIDASE"/>
    <property type="match status" value="1"/>
</dbReference>
<dbReference type="SFLD" id="SFLDG01082">
    <property type="entry name" value="B12-binding_domain_containing"/>
    <property type="match status" value="1"/>
</dbReference>
<dbReference type="SFLD" id="SFLDF00311">
    <property type="entry name" value="heme_degradation_proteins_(Hut"/>
    <property type="match status" value="1"/>
</dbReference>
<dbReference type="Proteomes" id="UP001163166">
    <property type="component" value="Chromosome"/>
</dbReference>
<dbReference type="GO" id="GO:0032259">
    <property type="term" value="P:methylation"/>
    <property type="evidence" value="ECO:0007669"/>
    <property type="project" value="UniProtKB-KW"/>
</dbReference>
<evidence type="ECO:0000259" key="7">
    <source>
        <dbReference type="PROSITE" id="PS51918"/>
    </source>
</evidence>
<dbReference type="AlphaFoldDB" id="A0AAX3E5X0"/>
<dbReference type="GO" id="GO:0046872">
    <property type="term" value="F:metal ion binding"/>
    <property type="evidence" value="ECO:0007669"/>
    <property type="project" value="UniProtKB-KW"/>
</dbReference>
<accession>A0AAX3E5X0</accession>
<dbReference type="RefSeq" id="WP_264076395.1">
    <property type="nucleotide sequence ID" value="NZ_CP076676.1"/>
</dbReference>
<keyword evidence="8" id="KW-0489">Methyltransferase</keyword>
<evidence type="ECO:0000256" key="2">
    <source>
        <dbReference type="ARBA" id="ARBA00022691"/>
    </source>
</evidence>
<evidence type="ECO:0000313" key="8">
    <source>
        <dbReference type="EMBL" id="UYO41730.1"/>
    </source>
</evidence>
<evidence type="ECO:0000313" key="9">
    <source>
        <dbReference type="Proteomes" id="UP001163166"/>
    </source>
</evidence>
<dbReference type="SMART" id="SM00729">
    <property type="entry name" value="Elp3"/>
    <property type="match status" value="1"/>
</dbReference>
<keyword evidence="2" id="KW-0949">S-adenosyl-L-methionine</keyword>
<dbReference type="CDD" id="cd01335">
    <property type="entry name" value="Radical_SAM"/>
    <property type="match status" value="1"/>
</dbReference>
<dbReference type="SUPFAM" id="SSF102114">
    <property type="entry name" value="Radical SAM enzymes"/>
    <property type="match status" value="1"/>
</dbReference>
<sequence length="486" mass="51670">MAEVKQGDRAAAPVHGGHGTIHGHGGHRGHGAGHPMSVKPASIGDYLVRVGCDPLTEAFGKRAFSPPWRGSRPVDEDNAQAVMERVFATPRSETAVAYLHVPYCQNHCLFCGFFENVWRPEAGPAYVDDLIAELAAKSHTPLIASAPIDAIYIGGGTPSALDAEDLARLIAALHRYLPLSADCEITLEGRSYGFDLAKAKRLADAGVNRLSIGVQSFSTEVRRRLGRKRTGEEVAEFLSELMAQGRTSVVCDLIYGLPGQSDADWRRDIDTVGRIGLDGVTLYALNMFPGGPMARAVENGKLPQPATPAAQARLYAEGVERLTENGWLQVSQSHLVRSLRERNRYNASIKRGVACLPFGAGAGGQAHGHRWRNVIDIARRREMVAQNLAPIEGLALVPSDHAAHAMIAAGLETGRLDLAAVEALRPGFRVAVTPLLANWTAAGLGELRGDGFSPSLAGSFWISNLTSGLTAGLTAAATAGEAGCGF</sequence>
<dbReference type="InterPro" id="IPR013785">
    <property type="entry name" value="Aldolase_TIM"/>
</dbReference>
<name>A0AAX3E5X0_RHOPL</name>
<keyword evidence="8" id="KW-0808">Transferase</keyword>
<evidence type="ECO:0000256" key="5">
    <source>
        <dbReference type="ARBA" id="ARBA00023014"/>
    </source>
</evidence>
<reference evidence="8" key="1">
    <citation type="journal article" date="2022" name="Biol. Control">
        <title>In silico genomic analysis of Rhodopseudomonas palustris strains revealed potential biocontrol agents and crop yield enhancers.</title>
        <authorList>
            <person name="Surachat K."/>
            <person name="Kantachote D."/>
            <person name="Deachamag P."/>
            <person name="Wonglapsuwan M."/>
        </authorList>
    </citation>
    <scope>NUCLEOTIDE SEQUENCE</scope>
    <source>
        <strain evidence="8">TLS06</strain>
    </source>
</reference>
<keyword evidence="4" id="KW-0408">Iron</keyword>
<dbReference type="PROSITE" id="PS51918">
    <property type="entry name" value="RADICAL_SAM"/>
    <property type="match status" value="1"/>
</dbReference>
<dbReference type="EMBL" id="CP076676">
    <property type="protein sequence ID" value="UYO41730.1"/>
    <property type="molecule type" value="Genomic_DNA"/>
</dbReference>
<evidence type="ECO:0000256" key="4">
    <source>
        <dbReference type="ARBA" id="ARBA00023004"/>
    </source>
</evidence>
<dbReference type="GO" id="GO:0051539">
    <property type="term" value="F:4 iron, 4 sulfur cluster binding"/>
    <property type="evidence" value="ECO:0007669"/>
    <property type="project" value="TreeGrafter"/>
</dbReference>
<protein>
    <submittedName>
        <fullName evidence="8">Heme anaerobic degradation radical SAM methyltransferase ChuW/HutW</fullName>
    </submittedName>
</protein>
<dbReference type="NCBIfam" id="TIGR04107">
    <property type="entry name" value="rSAM_HutW"/>
    <property type="match status" value="1"/>
</dbReference>
<dbReference type="InterPro" id="IPR007197">
    <property type="entry name" value="rSAM"/>
</dbReference>
<dbReference type="PANTHER" id="PTHR13932:SF9">
    <property type="entry name" value="COPROPORPHYRINOGEN III OXIDASE"/>
    <property type="match status" value="1"/>
</dbReference>
<feature type="region of interest" description="Disordered" evidence="6">
    <location>
        <begin position="1"/>
        <end position="35"/>
    </location>
</feature>
<dbReference type="InterPro" id="IPR058240">
    <property type="entry name" value="rSAM_sf"/>
</dbReference>
<dbReference type="InterPro" id="IPR034505">
    <property type="entry name" value="Coproporphyrinogen-III_oxidase"/>
</dbReference>
<dbReference type="Pfam" id="PF04055">
    <property type="entry name" value="Radical_SAM"/>
    <property type="match status" value="1"/>
</dbReference>
<evidence type="ECO:0000256" key="3">
    <source>
        <dbReference type="ARBA" id="ARBA00022723"/>
    </source>
</evidence>
<dbReference type="InterPro" id="IPR006638">
    <property type="entry name" value="Elp3/MiaA/NifB-like_rSAM"/>
</dbReference>
<keyword evidence="3" id="KW-0479">Metal-binding</keyword>
<gene>
    <name evidence="8" type="primary">hutW</name>
    <name evidence="8" type="ORF">KQX62_10760</name>
</gene>
<dbReference type="InterPro" id="IPR026332">
    <property type="entry name" value="HutW"/>
</dbReference>
<organism evidence="8 9">
    <name type="scientific">Rhodopseudomonas palustris</name>
    <dbReference type="NCBI Taxonomy" id="1076"/>
    <lineage>
        <taxon>Bacteria</taxon>
        <taxon>Pseudomonadati</taxon>
        <taxon>Pseudomonadota</taxon>
        <taxon>Alphaproteobacteria</taxon>
        <taxon>Hyphomicrobiales</taxon>
        <taxon>Nitrobacteraceae</taxon>
        <taxon>Rhodopseudomonas</taxon>
    </lineage>
</organism>
<comment type="cofactor">
    <cofactor evidence="1">
        <name>[4Fe-4S] cluster</name>
        <dbReference type="ChEBI" id="CHEBI:49883"/>
    </cofactor>
</comment>
<feature type="domain" description="Radical SAM core" evidence="7">
    <location>
        <begin position="89"/>
        <end position="325"/>
    </location>
</feature>
<proteinExistence type="predicted"/>
<evidence type="ECO:0000256" key="6">
    <source>
        <dbReference type="SAM" id="MobiDB-lite"/>
    </source>
</evidence>
<dbReference type="SFLD" id="SFLDG01065">
    <property type="entry name" value="anaerobic_coproporphyrinogen-I"/>
    <property type="match status" value="1"/>
</dbReference>
<dbReference type="GO" id="GO:0005737">
    <property type="term" value="C:cytoplasm"/>
    <property type="evidence" value="ECO:0007669"/>
    <property type="project" value="TreeGrafter"/>
</dbReference>
<dbReference type="GO" id="GO:0008168">
    <property type="term" value="F:methyltransferase activity"/>
    <property type="evidence" value="ECO:0007669"/>
    <property type="project" value="UniProtKB-KW"/>
</dbReference>
<dbReference type="Gene3D" id="3.20.20.70">
    <property type="entry name" value="Aldolase class I"/>
    <property type="match status" value="1"/>
</dbReference>